<dbReference type="InParanoid" id="G4T8P8"/>
<sequence length="137" mass="15308">MASVFESFCRWGWISVRPHAAGPDEPGQDSVWYRLPTRSPICSARGPLRSSMCGPLAAPNKPHVRRSLAPTHIHGYLRLWLVDNMEIASSYQVAEITDRLASTSTSFITPLAKEFTCLSTIALEEARWRFCAETLCP</sequence>
<reference evidence="1 2" key="1">
    <citation type="journal article" date="2011" name="PLoS Pathog.">
        <title>Endophytic Life Strategies Decoded by Genome and Transcriptome Analyses of the Mutualistic Root Symbiont Piriformospora indica.</title>
        <authorList>
            <person name="Zuccaro A."/>
            <person name="Lahrmann U."/>
            <person name="Guldener U."/>
            <person name="Langen G."/>
            <person name="Pfiffi S."/>
            <person name="Biedenkopf D."/>
            <person name="Wong P."/>
            <person name="Samans B."/>
            <person name="Grimm C."/>
            <person name="Basiewicz M."/>
            <person name="Murat C."/>
            <person name="Martin F."/>
            <person name="Kogel K.H."/>
        </authorList>
    </citation>
    <scope>NUCLEOTIDE SEQUENCE [LARGE SCALE GENOMIC DNA]</scope>
    <source>
        <strain evidence="1 2">DSM 11827</strain>
    </source>
</reference>
<organism evidence="1 2">
    <name type="scientific">Serendipita indica (strain DSM 11827)</name>
    <name type="common">Root endophyte fungus</name>
    <name type="synonym">Piriformospora indica</name>
    <dbReference type="NCBI Taxonomy" id="1109443"/>
    <lineage>
        <taxon>Eukaryota</taxon>
        <taxon>Fungi</taxon>
        <taxon>Dikarya</taxon>
        <taxon>Basidiomycota</taxon>
        <taxon>Agaricomycotina</taxon>
        <taxon>Agaricomycetes</taxon>
        <taxon>Sebacinales</taxon>
        <taxon>Serendipitaceae</taxon>
        <taxon>Serendipita</taxon>
    </lineage>
</organism>
<proteinExistence type="predicted"/>
<name>G4T8P8_SERID</name>
<protein>
    <submittedName>
        <fullName evidence="1">Uncharacterized protein</fullName>
    </submittedName>
</protein>
<comment type="caution">
    <text evidence="1">The sequence shown here is derived from an EMBL/GenBank/DDBJ whole genome shotgun (WGS) entry which is preliminary data.</text>
</comment>
<keyword evidence="2" id="KW-1185">Reference proteome</keyword>
<evidence type="ECO:0000313" key="2">
    <source>
        <dbReference type="Proteomes" id="UP000007148"/>
    </source>
</evidence>
<gene>
    <name evidence="1" type="ORF">PIIN_01534</name>
</gene>
<accession>G4T8P8</accession>
<evidence type="ECO:0000313" key="1">
    <source>
        <dbReference type="EMBL" id="CCA67707.1"/>
    </source>
</evidence>
<dbReference type="Proteomes" id="UP000007148">
    <property type="component" value="Unassembled WGS sequence"/>
</dbReference>
<dbReference type="HOGENOM" id="CLU_1865900_0_0_1"/>
<dbReference type="AlphaFoldDB" id="G4T8P8"/>
<dbReference type="EMBL" id="CAFZ01000018">
    <property type="protein sequence ID" value="CCA67707.1"/>
    <property type="molecule type" value="Genomic_DNA"/>
</dbReference>